<evidence type="ECO:0000313" key="2">
    <source>
        <dbReference type="Proteomes" id="UP000248882"/>
    </source>
</evidence>
<dbReference type="Proteomes" id="UP000248882">
    <property type="component" value="Unassembled WGS sequence"/>
</dbReference>
<proteinExistence type="predicted"/>
<dbReference type="AlphaFoldDB" id="A0A2W7R4L7"/>
<name>A0A2W7R4L7_9BACT</name>
<gene>
    <name evidence="1" type="ORF">LV85_01008</name>
</gene>
<protein>
    <submittedName>
        <fullName evidence="1">Uncharacterized protein</fullName>
    </submittedName>
</protein>
<dbReference type="EMBL" id="QKZT01000003">
    <property type="protein sequence ID" value="PZX55783.1"/>
    <property type="molecule type" value="Genomic_DNA"/>
</dbReference>
<reference evidence="1 2" key="1">
    <citation type="submission" date="2018-06" db="EMBL/GenBank/DDBJ databases">
        <title>Genomic Encyclopedia of Archaeal and Bacterial Type Strains, Phase II (KMG-II): from individual species to whole genera.</title>
        <authorList>
            <person name="Goeker M."/>
        </authorList>
    </citation>
    <scope>NUCLEOTIDE SEQUENCE [LARGE SCALE GENOMIC DNA]</scope>
    <source>
        <strain evidence="1 2">DSM 19830</strain>
    </source>
</reference>
<evidence type="ECO:0000313" key="1">
    <source>
        <dbReference type="EMBL" id="PZX55783.1"/>
    </source>
</evidence>
<accession>A0A2W7R4L7</accession>
<comment type="caution">
    <text evidence="1">The sequence shown here is derived from an EMBL/GenBank/DDBJ whole genome shotgun (WGS) entry which is preliminary data.</text>
</comment>
<sequence length="45" mass="5145">MVFLSLLVDKRIYIKSILKLKTSPASREAGQLSEARLLWVYGHRG</sequence>
<organism evidence="1 2">
    <name type="scientific">Algoriphagus chordae</name>
    <dbReference type="NCBI Taxonomy" id="237019"/>
    <lineage>
        <taxon>Bacteria</taxon>
        <taxon>Pseudomonadati</taxon>
        <taxon>Bacteroidota</taxon>
        <taxon>Cytophagia</taxon>
        <taxon>Cytophagales</taxon>
        <taxon>Cyclobacteriaceae</taxon>
        <taxon>Algoriphagus</taxon>
    </lineage>
</organism>
<keyword evidence="2" id="KW-1185">Reference proteome</keyword>